<keyword evidence="11 15" id="KW-0234">DNA repair</keyword>
<comment type="domain">
    <text evidence="15">The C-terminal domain has nuclease activity and interacts with RecD. It interacts with RecA, facilitating its loading onto ssDNA.</text>
</comment>
<evidence type="ECO:0000259" key="18">
    <source>
        <dbReference type="PROSITE" id="PS51217"/>
    </source>
</evidence>
<evidence type="ECO:0000256" key="10">
    <source>
        <dbReference type="ARBA" id="ARBA00023125"/>
    </source>
</evidence>
<keyword evidence="5 15" id="KW-0378">Hydrolase</keyword>
<dbReference type="PANTHER" id="PTHR11070:SF23">
    <property type="entry name" value="RECBCD ENZYME SUBUNIT RECB"/>
    <property type="match status" value="1"/>
</dbReference>
<comment type="cofactor">
    <cofactor evidence="15">
        <name>Mg(2+)</name>
        <dbReference type="ChEBI" id="CHEBI:18420"/>
    </cofactor>
    <text evidence="15">Binds 1 Mg(2+) ion per subunit.</text>
</comment>
<comment type="miscellaneous">
    <text evidence="15">In the RecBCD complex, RecB has a slow 3'-5' helicase, an exonuclease activity and loads RecA onto ssDNA, RecD has a fast 5'-3' helicase activity, while RecC stimulates the ATPase and processivity of the RecB helicase and contributes to recognition of the Chi site.</text>
</comment>
<dbReference type="GO" id="GO:0008854">
    <property type="term" value="F:exodeoxyribonuclease V activity"/>
    <property type="evidence" value="ECO:0007669"/>
    <property type="project" value="UniProtKB-EC"/>
</dbReference>
<dbReference type="InterPro" id="IPR011604">
    <property type="entry name" value="PDDEXK-like_dom_sf"/>
</dbReference>
<evidence type="ECO:0000256" key="12">
    <source>
        <dbReference type="ARBA" id="ARBA00023235"/>
    </source>
</evidence>
<dbReference type="InterPro" id="IPR027417">
    <property type="entry name" value="P-loop_NTPase"/>
</dbReference>
<proteinExistence type="inferred from homology"/>
<evidence type="ECO:0000256" key="5">
    <source>
        <dbReference type="ARBA" id="ARBA00022801"/>
    </source>
</evidence>
<dbReference type="InterPro" id="IPR014017">
    <property type="entry name" value="DNA_helicase_UvrD-like_C"/>
</dbReference>
<dbReference type="PANTHER" id="PTHR11070">
    <property type="entry name" value="UVRD / RECB / PCRA DNA HELICASE FAMILY MEMBER"/>
    <property type="match status" value="1"/>
</dbReference>
<evidence type="ECO:0000256" key="9">
    <source>
        <dbReference type="ARBA" id="ARBA00022842"/>
    </source>
</evidence>
<feature type="binding site" evidence="15">
    <location>
        <position position="1132"/>
    </location>
    <ligand>
        <name>Mg(2+)</name>
        <dbReference type="ChEBI" id="CHEBI:18420"/>
    </ligand>
</feature>
<dbReference type="EC" id="3.1.11.5" evidence="15"/>
<comment type="domain">
    <text evidence="15">The N-terminal DNA-binding domain is a ssDNA-dependent ATPase and has ATP-dependent 3'-5' helicase function. This domain interacts with RecC.</text>
</comment>
<evidence type="ECO:0000256" key="4">
    <source>
        <dbReference type="ARBA" id="ARBA00022763"/>
    </source>
</evidence>
<dbReference type="GO" id="GO:0005524">
    <property type="term" value="F:ATP binding"/>
    <property type="evidence" value="ECO:0007669"/>
    <property type="project" value="UniProtKB-UniRule"/>
</dbReference>
<feature type="domain" description="UvrD-like helicase C-terminal" evidence="18">
    <location>
        <begin position="470"/>
        <end position="772"/>
    </location>
</feature>
<name>A0A1H9MY57_9BURK</name>
<comment type="catalytic activity">
    <reaction evidence="14 15">
        <text>ATP + H2O = ADP + phosphate + H(+)</text>
        <dbReference type="Rhea" id="RHEA:13065"/>
        <dbReference type="ChEBI" id="CHEBI:15377"/>
        <dbReference type="ChEBI" id="CHEBI:15378"/>
        <dbReference type="ChEBI" id="CHEBI:30616"/>
        <dbReference type="ChEBI" id="CHEBI:43474"/>
        <dbReference type="ChEBI" id="CHEBI:456216"/>
        <dbReference type="EC" id="5.6.2.4"/>
    </reaction>
</comment>
<feature type="region of interest" description="DNA-binding and helicase activity, interacts with RecC" evidence="15">
    <location>
        <begin position="1"/>
        <end position="890"/>
    </location>
</feature>
<keyword evidence="4 15" id="KW-0227">DNA damage</keyword>
<dbReference type="GO" id="GO:0005829">
    <property type="term" value="C:cytosol"/>
    <property type="evidence" value="ECO:0007669"/>
    <property type="project" value="TreeGrafter"/>
</dbReference>
<feature type="domain" description="UvrD-like helicase ATP-binding" evidence="17">
    <location>
        <begin position="1"/>
        <end position="469"/>
    </location>
</feature>
<evidence type="ECO:0000313" key="20">
    <source>
        <dbReference type="Proteomes" id="UP000199766"/>
    </source>
</evidence>
<evidence type="ECO:0000256" key="2">
    <source>
        <dbReference type="ARBA" id="ARBA00022723"/>
    </source>
</evidence>
<feature type="binding site" evidence="15">
    <location>
        <position position="1119"/>
    </location>
    <ligand>
        <name>Mg(2+)</name>
        <dbReference type="ChEBI" id="CHEBI:18420"/>
    </ligand>
</feature>
<evidence type="ECO:0000256" key="7">
    <source>
        <dbReference type="ARBA" id="ARBA00022839"/>
    </source>
</evidence>
<dbReference type="InterPro" id="IPR011335">
    <property type="entry name" value="Restrct_endonuc-II-like"/>
</dbReference>
<dbReference type="Pfam" id="PF00580">
    <property type="entry name" value="UvrD-helicase"/>
    <property type="match status" value="1"/>
</dbReference>
<dbReference type="InterPro" id="IPR000212">
    <property type="entry name" value="DNA_helicase_UvrD/REP"/>
</dbReference>
<dbReference type="AlphaFoldDB" id="A0A1H9MY57"/>
<dbReference type="Pfam" id="PF12705">
    <property type="entry name" value="PDDEXK_1"/>
    <property type="match status" value="1"/>
</dbReference>
<protein>
    <recommendedName>
        <fullName evidence="15">RecBCD enzyme subunit RecB</fullName>
        <ecNumber evidence="15">3.1.11.5</ecNumber>
        <ecNumber evidence="15">5.6.2.4</ecNumber>
    </recommendedName>
    <alternativeName>
        <fullName evidence="15">DNA 3'-5' helicase subunit RecB</fullName>
    </alternativeName>
    <alternativeName>
        <fullName evidence="15">Exonuclease V subunit RecB</fullName>
        <shortName evidence="15">ExoV subunit RecB</shortName>
    </alternativeName>
    <alternativeName>
        <fullName evidence="15">Helicase/nuclease RecBCD subunit RecB</fullName>
    </alternativeName>
</protein>
<dbReference type="Pfam" id="PF13361">
    <property type="entry name" value="UvrD_C"/>
    <property type="match status" value="1"/>
</dbReference>
<evidence type="ECO:0000256" key="8">
    <source>
        <dbReference type="ARBA" id="ARBA00022840"/>
    </source>
</evidence>
<dbReference type="SUPFAM" id="SSF52980">
    <property type="entry name" value="Restriction endonuclease-like"/>
    <property type="match status" value="1"/>
</dbReference>
<evidence type="ECO:0000256" key="16">
    <source>
        <dbReference type="PROSITE-ProRule" id="PRU00560"/>
    </source>
</evidence>
<evidence type="ECO:0000256" key="1">
    <source>
        <dbReference type="ARBA" id="ARBA00022722"/>
    </source>
</evidence>
<dbReference type="EC" id="5.6.2.4" evidence="15"/>
<dbReference type="CDD" id="cd22352">
    <property type="entry name" value="RecB_C-like"/>
    <property type="match status" value="1"/>
</dbReference>
<dbReference type="Gene3D" id="3.90.320.10">
    <property type="match status" value="1"/>
</dbReference>
<keyword evidence="3 15" id="KW-0547">Nucleotide-binding</keyword>
<dbReference type="Proteomes" id="UP000199766">
    <property type="component" value="Unassembled WGS sequence"/>
</dbReference>
<accession>A0A1H9MY57</accession>
<sequence>MSMALDSLEFPLWGSRLIEASAGTGKTWTIAALYLRLVLGHGGPNGFTQPLRPADILVMTFTRAATRELSDRIRSRLLEAARCFRGETLVPEGDDFLADLLAAYPDGPARSSAAWRLASAAEGMDDAAIHTIDAWCQRMLREHAFDSGCPFDEELDADESALQTAAVQDYWRQNCYRLPSDLLDAVLQVWPSVNALLQDMRSLSAQELPTEAGAGSLAENLQRQLDQRHEAIAHLKSGWVERAQALQDWLDNQTAPKVCPWDRRKLAPGNYTKWLAGLSAWAQSPDSDALDWTDAARHRLSPAGVLEARKADAPSITLPQDFQALADLWAALDALPSVAVALRLHAGAQVQTRMAQLKRQVASFGFADMLQRLNQALAGANGVRLRERIITQYPVALVDEFQDTSPQQYQLFAQLYHPANNDPHTALLLIGDPKQSIYGFRGADIYSYLAARQATAGRHYVLGTNYRSTQAVVEAVNHLFAQAEQRPGAGAFLFRHATTPNNPLPFVAVQAQGRAEQFQDTHGSVPALALHHDLELRNAHEHRRLFAVLCAERIVGWLNDAQAGFVTLGQPLQRLRPADIAVLVRNRIEAEAVRRELRRRGVASVYLSDKNSVFDSDEAGDLLHWLQAVAAPLDVRRLRAGLATGTIGLSLHALAQLASDEEALDQRTEQLRGLHHVWQTQGVLTMLHQTLHELDLPARWLAQTGGERRLTNFLHLAELLQDASAELKGEQALIRWLAEQLDSQRSGSEEQIVRLESDADLVKVVTIHKSKGLEYPVVCLPFANSFKAVERKGTSFVPLTDEATGQRHLHLDLTDAVLAQADHERLREDMRLLYVALTRARHALWLGFAASKDPHSSQKCMAHRSALGVLLGGDQAREAADWAGPLQALAQGQTALALHAVVCHDVRALPCTRLHAHSNPAPLLPAQTYRADFDRRWNVGSFSQLVRGASAVASLGAVLPLPRPADDERLEVVAPTPRLPAPASTTDEVAVWHQFTRGPVVGNFLHDQLEWLAREQFALATQPTLAERLRQRCERAGYTDEADAVVQWLSAAVQTVLPGVGVALDALEHTLPEMEFWLPTQQLPAVQVDALCQHYLWPGQERALLPERTLHGMLMGFADLVFEQDGRYWVLDYKSNYLGPDASAYHAEALQRAMLTHRYDVQAALYLLALHRLLRQRLGSQYEPAQHLGGALYLFLRGIDGPQAGVVTVAADPALVAAFDALLGDAGPSL</sequence>
<dbReference type="RefSeq" id="WP_091457088.1">
    <property type="nucleotide sequence ID" value="NZ_FOGD01000006.1"/>
</dbReference>
<dbReference type="HAMAP" id="MF_01485">
    <property type="entry name" value="RecB"/>
    <property type="match status" value="1"/>
</dbReference>
<dbReference type="GO" id="GO:0043138">
    <property type="term" value="F:3'-5' DNA helicase activity"/>
    <property type="evidence" value="ECO:0007669"/>
    <property type="project" value="UniProtKB-UniRule"/>
</dbReference>
<dbReference type="Gene3D" id="1.10.486.10">
    <property type="entry name" value="PCRA, domain 4"/>
    <property type="match status" value="1"/>
</dbReference>
<comment type="function">
    <text evidence="15">A helicase/nuclease that prepares dsDNA breaks (DSB) for recombinational DNA repair. Binds to DSBs and unwinds DNA via a highly rapid and processive ATP-dependent bidirectional helicase activity. Unwinds dsDNA until it encounters a Chi (crossover hotspot instigator) sequence from the 3' direction. Cuts ssDNA a few nucleotides 3' to the Chi site. The properties and activities of the enzyme are changed at Chi. The Chi-altered holoenzyme produces a long 3'-ssDNA overhang and facilitates RecA-binding to the ssDNA for homologous DNA recombination and repair. Holoenzyme degrades any linearized DNA that is unable to undergo homologous recombination. In the holoenzyme this subunit contributes ATPase, 3'-5' helicase, exonuclease activity and loads RecA onto ssDNA.</text>
</comment>
<dbReference type="InterPro" id="IPR004586">
    <property type="entry name" value="RecB"/>
</dbReference>
<dbReference type="PROSITE" id="PS51217">
    <property type="entry name" value="UVRD_HELICASE_CTER"/>
    <property type="match status" value="1"/>
</dbReference>
<dbReference type="InterPro" id="IPR014016">
    <property type="entry name" value="UvrD-like_ATP-bd"/>
</dbReference>
<organism evidence="19 20">
    <name type="scientific">Giesbergeria anulus</name>
    <dbReference type="NCBI Taxonomy" id="180197"/>
    <lineage>
        <taxon>Bacteria</taxon>
        <taxon>Pseudomonadati</taxon>
        <taxon>Pseudomonadota</taxon>
        <taxon>Betaproteobacteria</taxon>
        <taxon>Burkholderiales</taxon>
        <taxon>Comamonadaceae</taxon>
        <taxon>Giesbergeria</taxon>
    </lineage>
</organism>
<dbReference type="GO" id="GO:0016887">
    <property type="term" value="F:ATP hydrolysis activity"/>
    <property type="evidence" value="ECO:0007669"/>
    <property type="project" value="RHEA"/>
</dbReference>
<keyword evidence="2 15" id="KW-0479">Metal-binding</keyword>
<keyword evidence="7 15" id="KW-0269">Exonuclease</keyword>
<dbReference type="Gene3D" id="3.40.50.300">
    <property type="entry name" value="P-loop containing nucleotide triphosphate hydrolases"/>
    <property type="match status" value="2"/>
</dbReference>
<dbReference type="SUPFAM" id="SSF52540">
    <property type="entry name" value="P-loop containing nucleoside triphosphate hydrolases"/>
    <property type="match status" value="1"/>
</dbReference>
<feature type="active site" description="For nuclease activity" evidence="15">
    <location>
        <position position="1132"/>
    </location>
</feature>
<gene>
    <name evidence="15" type="primary">recB</name>
    <name evidence="19" type="ORF">SAMN02982919_02103</name>
</gene>
<dbReference type="GO" id="GO:0000724">
    <property type="term" value="P:double-strand break repair via homologous recombination"/>
    <property type="evidence" value="ECO:0007669"/>
    <property type="project" value="UniProtKB-UniRule"/>
</dbReference>
<feature type="region of interest" description="Nuclease activity, interacts with RecD and RecA" evidence="15">
    <location>
        <begin position="936"/>
        <end position="1230"/>
    </location>
</feature>
<evidence type="ECO:0000256" key="3">
    <source>
        <dbReference type="ARBA" id="ARBA00022741"/>
    </source>
</evidence>
<evidence type="ECO:0000313" key="19">
    <source>
        <dbReference type="EMBL" id="SER28650.1"/>
    </source>
</evidence>
<evidence type="ECO:0000256" key="14">
    <source>
        <dbReference type="ARBA" id="ARBA00048988"/>
    </source>
</evidence>
<comment type="subunit">
    <text evidence="15">Heterotrimer of RecB, RecC and RecD. All subunits contribute to DNA-binding. Interacts with RecA.</text>
</comment>
<comment type="catalytic activity">
    <reaction evidence="13 15">
        <text>Couples ATP hydrolysis with the unwinding of duplex DNA by translocating in the 3'-5' direction.</text>
        <dbReference type="EC" id="5.6.2.4"/>
    </reaction>
</comment>
<dbReference type="STRING" id="180197.SAMN02982919_02103"/>
<keyword evidence="1 15" id="KW-0540">Nuclease</keyword>
<reference evidence="19 20" key="1">
    <citation type="submission" date="2016-10" db="EMBL/GenBank/DDBJ databases">
        <authorList>
            <person name="de Groot N.N."/>
        </authorList>
    </citation>
    <scope>NUCLEOTIDE SEQUENCE [LARGE SCALE GENOMIC DNA]</scope>
    <source>
        <strain evidence="19 20">ATCC 35958</strain>
    </source>
</reference>
<dbReference type="GO" id="GO:0009338">
    <property type="term" value="C:exodeoxyribonuclease V complex"/>
    <property type="evidence" value="ECO:0007669"/>
    <property type="project" value="TreeGrafter"/>
</dbReference>
<feature type="binding site" evidence="16">
    <location>
        <begin position="20"/>
        <end position="27"/>
    </location>
    <ligand>
        <name>ATP</name>
        <dbReference type="ChEBI" id="CHEBI:30616"/>
    </ligand>
</feature>
<dbReference type="NCBIfam" id="TIGR00609">
    <property type="entry name" value="recB"/>
    <property type="match status" value="1"/>
</dbReference>
<comment type="similarity">
    <text evidence="15">Belongs to the helicase family. UvrD subfamily.</text>
</comment>
<dbReference type="GO" id="GO:0000287">
    <property type="term" value="F:magnesium ion binding"/>
    <property type="evidence" value="ECO:0007669"/>
    <property type="project" value="UniProtKB-UniRule"/>
</dbReference>
<keyword evidence="20" id="KW-1185">Reference proteome</keyword>
<evidence type="ECO:0000256" key="6">
    <source>
        <dbReference type="ARBA" id="ARBA00022806"/>
    </source>
</evidence>
<keyword evidence="10 15" id="KW-0238">DNA-binding</keyword>
<dbReference type="Gene3D" id="1.10.3170.10">
    <property type="entry name" value="Recbcd, chain B, domain 2"/>
    <property type="match status" value="1"/>
</dbReference>
<comment type="catalytic activity">
    <reaction evidence="15">
        <text>Exonucleolytic cleavage (in the presence of ATP) in either 5'- to 3'- or 3'- to 5'-direction to yield 5'-phosphooligonucleotides.</text>
        <dbReference type="EC" id="3.1.11.5"/>
    </reaction>
</comment>
<keyword evidence="6 15" id="KW-0347">Helicase</keyword>
<dbReference type="PROSITE" id="PS51198">
    <property type="entry name" value="UVRD_HELICASE_ATP_BIND"/>
    <property type="match status" value="1"/>
</dbReference>
<dbReference type="InterPro" id="IPR038726">
    <property type="entry name" value="PDDEXK_AddAB-type"/>
</dbReference>
<dbReference type="GO" id="GO:0003677">
    <property type="term" value="F:DNA binding"/>
    <property type="evidence" value="ECO:0007669"/>
    <property type="project" value="UniProtKB-UniRule"/>
</dbReference>
<evidence type="ECO:0000256" key="13">
    <source>
        <dbReference type="ARBA" id="ARBA00034617"/>
    </source>
</evidence>
<keyword evidence="9 15" id="KW-0460">Magnesium</keyword>
<dbReference type="EMBL" id="FOGD01000006">
    <property type="protein sequence ID" value="SER28650.1"/>
    <property type="molecule type" value="Genomic_DNA"/>
</dbReference>
<keyword evidence="12 15" id="KW-0413">Isomerase</keyword>
<evidence type="ECO:0000256" key="15">
    <source>
        <dbReference type="HAMAP-Rule" id="MF_01485"/>
    </source>
</evidence>
<feature type="binding site" evidence="15">
    <location>
        <position position="1006"/>
    </location>
    <ligand>
        <name>Mg(2+)</name>
        <dbReference type="ChEBI" id="CHEBI:18420"/>
    </ligand>
</feature>
<evidence type="ECO:0000256" key="11">
    <source>
        <dbReference type="ARBA" id="ARBA00023204"/>
    </source>
</evidence>
<evidence type="ECO:0000259" key="17">
    <source>
        <dbReference type="PROSITE" id="PS51198"/>
    </source>
</evidence>
<dbReference type="OrthoDB" id="5905204at2"/>
<keyword evidence="8 15" id="KW-0067">ATP-binding</keyword>